<keyword evidence="1" id="KW-0812">Transmembrane</keyword>
<dbReference type="EMBL" id="NGJK01000067">
    <property type="protein sequence ID" value="RAP02870.1"/>
    <property type="molecule type" value="Genomic_DNA"/>
</dbReference>
<keyword evidence="1" id="KW-1133">Transmembrane helix</keyword>
<evidence type="ECO:0000313" key="2">
    <source>
        <dbReference type="EMBL" id="RAP02870.1"/>
    </source>
</evidence>
<dbReference type="AlphaFoldDB" id="A0A328Q814"/>
<dbReference type="Proteomes" id="UP000248557">
    <property type="component" value="Unassembled WGS sequence"/>
</dbReference>
<feature type="transmembrane region" description="Helical" evidence="1">
    <location>
        <begin position="140"/>
        <end position="158"/>
    </location>
</feature>
<keyword evidence="1" id="KW-0472">Membrane</keyword>
<organism evidence="2 3">
    <name type="scientific">Methanosphaera stadtmanae</name>
    <dbReference type="NCBI Taxonomy" id="2317"/>
    <lineage>
        <taxon>Archaea</taxon>
        <taxon>Methanobacteriati</taxon>
        <taxon>Methanobacteriota</taxon>
        <taxon>Methanomada group</taxon>
        <taxon>Methanobacteria</taxon>
        <taxon>Methanobacteriales</taxon>
        <taxon>Methanobacteriaceae</taxon>
        <taxon>Methanosphaera</taxon>
    </lineage>
</organism>
<sequence>MFVVKCIYCNFENPDEYTYCIHCSKRLEFSNVDNFKFNHSITQEDNLSNNTLKQLYHKFLEEKYNTSNNNYFKNINSNSINQNKDYNERKVIAILFSSFICGMGCFYIKDIKKGCLFFFGEIFLFIFAFLLYALLKQQTIVLIMFTTCIILYLINILVTATEFDKRE</sequence>
<comment type="caution">
    <text evidence="2">The sequence shown here is derived from an EMBL/GenBank/DDBJ whole genome shotgun (WGS) entry which is preliminary data.</text>
</comment>
<evidence type="ECO:0000313" key="3">
    <source>
        <dbReference type="Proteomes" id="UP000248557"/>
    </source>
</evidence>
<feature type="transmembrane region" description="Helical" evidence="1">
    <location>
        <begin position="115"/>
        <end position="134"/>
    </location>
</feature>
<protein>
    <submittedName>
        <fullName evidence="2">Uncharacterized protein</fullName>
    </submittedName>
</protein>
<proteinExistence type="predicted"/>
<gene>
    <name evidence="2" type="ORF">CA615_05225</name>
</gene>
<name>A0A328Q814_9EURY</name>
<feature type="transmembrane region" description="Helical" evidence="1">
    <location>
        <begin position="91"/>
        <end position="108"/>
    </location>
</feature>
<accession>A0A328Q814</accession>
<reference evidence="2 3" key="1">
    <citation type="submission" date="2017-05" db="EMBL/GenBank/DDBJ databases">
        <title>Host range expansion of the Methanosphaera genus to humans and monogastric animals involves recent and extensive reduction in genome content.</title>
        <authorList>
            <person name="Hoedt E.C."/>
            <person name="Volmer J.G."/>
            <person name="Parks D.H."/>
            <person name="Rosewarne C.P."/>
            <person name="Denman S.E."/>
            <person name="Mcsweeney C.S."/>
            <person name="O Cuiv P."/>
            <person name="Hugenholtz P."/>
            <person name="Tyson G.W."/>
            <person name="Morrison M."/>
        </authorList>
    </citation>
    <scope>NUCLEOTIDE SEQUENCE [LARGE SCALE GENOMIC DNA]</scope>
    <source>
        <strain evidence="2 3">PA5</strain>
    </source>
</reference>
<evidence type="ECO:0000256" key="1">
    <source>
        <dbReference type="SAM" id="Phobius"/>
    </source>
</evidence>